<sequence length="84" mass="8823">MPQDVTVAGATEVTTADLDSDGYADVITTAGEALGKQETERTQATVRTVPYISWGGPGGPRQTRAATRVELTGPKEPHPTSRTP</sequence>
<organism evidence="2 3">
    <name type="scientific">Streptomyces demainii</name>
    <dbReference type="NCBI Taxonomy" id="588122"/>
    <lineage>
        <taxon>Bacteria</taxon>
        <taxon>Bacillati</taxon>
        <taxon>Actinomycetota</taxon>
        <taxon>Actinomycetes</taxon>
        <taxon>Kitasatosporales</taxon>
        <taxon>Streptomycetaceae</taxon>
        <taxon>Streptomyces</taxon>
    </lineage>
</organism>
<evidence type="ECO:0000313" key="3">
    <source>
        <dbReference type="Proteomes" id="UP001234880"/>
    </source>
</evidence>
<dbReference type="RefSeq" id="WP_307110083.1">
    <property type="nucleotide sequence ID" value="NZ_JAURUE010000001.1"/>
</dbReference>
<evidence type="ECO:0000313" key="2">
    <source>
        <dbReference type="EMBL" id="MDP9608503.1"/>
    </source>
</evidence>
<gene>
    <name evidence="2" type="ORF">JOF35_000780</name>
</gene>
<feature type="region of interest" description="Disordered" evidence="1">
    <location>
        <begin position="50"/>
        <end position="84"/>
    </location>
</feature>
<dbReference type="EMBL" id="JAURUE010000001">
    <property type="protein sequence ID" value="MDP9608503.1"/>
    <property type="molecule type" value="Genomic_DNA"/>
</dbReference>
<name>A0ABT9KJ99_9ACTN</name>
<accession>A0ABT9KJ99</accession>
<evidence type="ECO:0008006" key="4">
    <source>
        <dbReference type="Google" id="ProtNLM"/>
    </source>
</evidence>
<dbReference type="Pfam" id="PF01839">
    <property type="entry name" value="FG-GAP"/>
    <property type="match status" value="1"/>
</dbReference>
<dbReference type="Proteomes" id="UP001234880">
    <property type="component" value="Unassembled WGS sequence"/>
</dbReference>
<protein>
    <recommendedName>
        <fullName evidence="4">VCBS repeat-containing protein</fullName>
    </recommendedName>
</protein>
<keyword evidence="3" id="KW-1185">Reference proteome</keyword>
<comment type="caution">
    <text evidence="2">The sequence shown here is derived from an EMBL/GenBank/DDBJ whole genome shotgun (WGS) entry which is preliminary data.</text>
</comment>
<dbReference type="InterPro" id="IPR013517">
    <property type="entry name" value="FG-GAP"/>
</dbReference>
<feature type="compositionally biased region" description="Basic and acidic residues" evidence="1">
    <location>
        <begin position="73"/>
        <end position="84"/>
    </location>
</feature>
<reference evidence="2 3" key="1">
    <citation type="submission" date="2023-07" db="EMBL/GenBank/DDBJ databases">
        <title>Sequencing the genomes of 1000 actinobacteria strains.</title>
        <authorList>
            <person name="Klenk H.-P."/>
        </authorList>
    </citation>
    <scope>NUCLEOTIDE SEQUENCE [LARGE SCALE GENOMIC DNA]</scope>
    <source>
        <strain evidence="2 3">DSM 41600</strain>
    </source>
</reference>
<evidence type="ECO:0000256" key="1">
    <source>
        <dbReference type="SAM" id="MobiDB-lite"/>
    </source>
</evidence>
<proteinExistence type="predicted"/>